<dbReference type="InterPro" id="IPR049249">
    <property type="entry name" value="DUF6882"/>
</dbReference>
<dbReference type="Pfam" id="PF21813">
    <property type="entry name" value="DUF6882"/>
    <property type="match status" value="1"/>
</dbReference>
<dbReference type="AlphaFoldDB" id="A0A1B7JRG4"/>
<comment type="caution">
    <text evidence="1">The sequence shown here is derived from an EMBL/GenBank/DDBJ whole genome shotgun (WGS) entry which is preliminary data.</text>
</comment>
<dbReference type="RefSeq" id="WP_068437553.1">
    <property type="nucleotide sequence ID" value="NZ_LXEW01000037.1"/>
</dbReference>
<organism evidence="1 2">
    <name type="scientific">Providencia heimbachae ATCC 35613</name>
    <dbReference type="NCBI Taxonomy" id="1354272"/>
    <lineage>
        <taxon>Bacteria</taxon>
        <taxon>Pseudomonadati</taxon>
        <taxon>Pseudomonadota</taxon>
        <taxon>Gammaproteobacteria</taxon>
        <taxon>Enterobacterales</taxon>
        <taxon>Morganellaceae</taxon>
        <taxon>Providencia</taxon>
    </lineage>
</organism>
<accession>A0A1B7JRG4</accession>
<evidence type="ECO:0000313" key="2">
    <source>
        <dbReference type="Proteomes" id="UP000078224"/>
    </source>
</evidence>
<evidence type="ECO:0000313" key="1">
    <source>
        <dbReference type="EMBL" id="OAT50475.1"/>
    </source>
</evidence>
<gene>
    <name evidence="1" type="ORF">M998_2637</name>
</gene>
<protein>
    <submittedName>
        <fullName evidence="1">Uncharacterized protein</fullName>
    </submittedName>
</protein>
<sequence length="157" mass="17665">MNDNLEQMPYETLIERSMSSLQAKNQFHCDSWKLDEADWSVDQDEGTIIFHAPDNIVATAPVQIVGTYDQNQGSWMWGWANSSIEAKLTQDAVAVKAYGERSNNSLLTGRISHIEEYDAWQLTALACELRNQQGAYRGIAGNTLIFMTFGQVSLNKK</sequence>
<keyword evidence="2" id="KW-1185">Reference proteome</keyword>
<dbReference type="Proteomes" id="UP000078224">
    <property type="component" value="Unassembled WGS sequence"/>
</dbReference>
<dbReference type="OrthoDB" id="5674923at2"/>
<dbReference type="PATRIC" id="fig|1354272.4.peg.2687"/>
<reference evidence="1 2" key="1">
    <citation type="submission" date="2016-04" db="EMBL/GenBank/DDBJ databases">
        <title>ATOL: Assembling a taxonomically balanced genome-scale reconstruction of the evolutionary history of the Enterobacteriaceae.</title>
        <authorList>
            <person name="Plunkett G.III."/>
            <person name="Neeno-Eckwall E.C."/>
            <person name="Glasner J.D."/>
            <person name="Perna N.T."/>
        </authorList>
    </citation>
    <scope>NUCLEOTIDE SEQUENCE [LARGE SCALE GENOMIC DNA]</scope>
    <source>
        <strain evidence="1 2">ATCC 35613</strain>
    </source>
</reference>
<dbReference type="EMBL" id="LXEW01000037">
    <property type="protein sequence ID" value="OAT50475.1"/>
    <property type="molecule type" value="Genomic_DNA"/>
</dbReference>
<name>A0A1B7JRG4_9GAMM</name>
<proteinExistence type="predicted"/>